<organism evidence="2 3">
    <name type="scientific">Cryptosporidium meleagridis</name>
    <dbReference type="NCBI Taxonomy" id="93969"/>
    <lineage>
        <taxon>Eukaryota</taxon>
        <taxon>Sar</taxon>
        <taxon>Alveolata</taxon>
        <taxon>Apicomplexa</taxon>
        <taxon>Conoidasida</taxon>
        <taxon>Coccidia</taxon>
        <taxon>Eucoccidiorida</taxon>
        <taxon>Eimeriorina</taxon>
        <taxon>Cryptosporidiidae</taxon>
        <taxon>Cryptosporidium</taxon>
    </lineage>
</organism>
<keyword evidence="3" id="KW-1185">Reference proteome</keyword>
<sequence length="491" mass="57895">MHLYDPNHIENAFSLENTRLFVKYILDNDYSLEFFLNDTYKLDNKYVPSELHGIINCERVSIDEEHAMIKYSIFSLKKHVFLLLKLKIDIKNKIIQLFPIEIKYDQNEKNECSLIEELILENNIVITDPISILEKNVDFVNLNEAIENSFMPELDSFMDFIFFIWGADDEFWDKSKLFNIGISKWYERLSNYKSMVTINGILFNIPDSLILEYFESDGFDINYETLSESSKKCLEYINKSIRENKEFFSLGFVPKFTWSTPTDATWINSNRNICCKTLEELFILLKASTKVSEDIDRAKEGKISNVLLLREYIPTLDEMFEFRVFIGGRNPYSEYKILGISQKHICYYYKELSENFKLRTRIKSSIMEFFLYSKKELILELFDIFNSMCIAFDIYISNYKEKLSILIIDVQPLLHVSPLLFNLFELKLNLLTEEGTEFGYDILRTTENNSTKNMINNSSLKGFIPDDLLSVSNSDFYNNGTLDKLEWIDYK</sequence>
<dbReference type="VEuPathDB" id="CryptoDB:CmeUKMEL1_04535"/>
<accession>A0A2P4YYS8</accession>
<reference evidence="2 3" key="1">
    <citation type="submission" date="2014-04" db="EMBL/GenBank/DDBJ databases">
        <title>Comparative Genomics of Cryptosporidium Species.</title>
        <authorList>
            <person name="Silva J.C."/>
            <person name="Su Q."/>
            <person name="Chalmers R."/>
            <person name="Chibucos M.C."/>
            <person name="Elwin K."/>
            <person name="Godinez A."/>
            <person name="Guo F."/>
            <person name="Huynh K."/>
            <person name="Orvis J."/>
            <person name="Ott S."/>
            <person name="Sadzewicz L."/>
            <person name="Sengamalay N."/>
            <person name="Shetty A."/>
            <person name="Sun M."/>
            <person name="Tallon L."/>
            <person name="Xiao L."/>
            <person name="Zhang H."/>
            <person name="Fraser C.M."/>
            <person name="Zhu G."/>
            <person name="Kissinger J."/>
            <person name="Widmer G."/>
        </authorList>
    </citation>
    <scope>NUCLEOTIDE SEQUENCE [LARGE SCALE GENOMIC DNA]</scope>
    <source>
        <strain evidence="2 3">UKMEL1</strain>
    </source>
</reference>
<evidence type="ECO:0000256" key="1">
    <source>
        <dbReference type="ARBA" id="ARBA00011047"/>
    </source>
</evidence>
<dbReference type="Proteomes" id="UP000236928">
    <property type="component" value="Unassembled WGS sequence"/>
</dbReference>
<dbReference type="PANTHER" id="PTHR15323">
    <property type="entry name" value="D123 PROTEIN"/>
    <property type="match status" value="1"/>
</dbReference>
<dbReference type="GO" id="GO:0005737">
    <property type="term" value="C:cytoplasm"/>
    <property type="evidence" value="ECO:0007669"/>
    <property type="project" value="TreeGrafter"/>
</dbReference>
<gene>
    <name evidence="2" type="ORF">CmeUKMEL1_04535</name>
</gene>
<dbReference type="Pfam" id="PF07065">
    <property type="entry name" value="D123"/>
    <property type="match status" value="1"/>
</dbReference>
<dbReference type="AlphaFoldDB" id="A0A2P4YYS8"/>
<comment type="caution">
    <text evidence="2">The sequence shown here is derived from an EMBL/GenBank/DDBJ whole genome shotgun (WGS) entry which is preliminary data.</text>
</comment>
<proteinExistence type="inferred from homology"/>
<protein>
    <submittedName>
        <fullName evidence="2">D123 family protein</fullName>
    </submittedName>
</protein>
<dbReference type="InterPro" id="IPR009772">
    <property type="entry name" value="CDC123"/>
</dbReference>
<evidence type="ECO:0000313" key="3">
    <source>
        <dbReference type="Proteomes" id="UP000236928"/>
    </source>
</evidence>
<dbReference type="PANTHER" id="PTHR15323:SF6">
    <property type="entry name" value="CELL DIVISION CYCLE PROTEIN 123 HOMOLOG"/>
    <property type="match status" value="1"/>
</dbReference>
<dbReference type="OrthoDB" id="360540at2759"/>
<evidence type="ECO:0000313" key="2">
    <source>
        <dbReference type="EMBL" id="POM82866.1"/>
    </source>
</evidence>
<comment type="similarity">
    <text evidence="1">Belongs to the CDC123 family.</text>
</comment>
<name>A0A2P4YYS8_9CRYT</name>
<dbReference type="EMBL" id="JIBK01000008">
    <property type="protein sequence ID" value="POM82866.1"/>
    <property type="molecule type" value="Genomic_DNA"/>
</dbReference>